<evidence type="ECO:0000313" key="1">
    <source>
        <dbReference type="EMBL" id="CCO21763.1"/>
    </source>
</evidence>
<gene>
    <name evidence="1" type="ORF">BN138_951</name>
</gene>
<proteinExistence type="predicted"/>
<protein>
    <submittedName>
        <fullName evidence="1">Uncharacterized protein</fullName>
    </submittedName>
</protein>
<sequence>MSSNIALNFTKITTGADAGKWSATVRLLGVAGSEQKLTGTVAFTGGSPNSIALNSDLSAALASFNAGKKTPLTLGGQAVVTPDIPDDPDEVNFTVTISGWQEQGTINGETEY</sequence>
<dbReference type="EMBL" id="HF548328">
    <property type="protein sequence ID" value="CCO21763.1"/>
    <property type="molecule type" value="Genomic_DNA"/>
</dbReference>
<reference evidence="1" key="1">
    <citation type="submission" date="2012-10" db="EMBL/GenBank/DDBJ databases">
        <authorList>
            <person name="Sandrine L."/>
        </authorList>
    </citation>
    <scope>NUCLEOTIDE SEQUENCE</scope>
</reference>
<name>S0DEL0_9ZZZZ</name>
<accession>S0DEL0</accession>
<dbReference type="AlphaFoldDB" id="S0DEL0"/>
<organism evidence="1">
    <name type="scientific">termite gut metagenome</name>
    <dbReference type="NCBI Taxonomy" id="433724"/>
    <lineage>
        <taxon>unclassified sequences</taxon>
        <taxon>metagenomes</taxon>
        <taxon>organismal metagenomes</taxon>
    </lineage>
</organism>
<reference evidence="1" key="2">
    <citation type="journal article" date="2013" name="Biotechnol. Biofuels">
        <title>Mining for hemicellulases in the fungus-growing termite Pseudacanthotermes militaris using functional metagenomics.</title>
        <authorList>
            <person name="Bastien G."/>
            <person name="Arnal G."/>
            <person name="Bozonnet S."/>
            <person name="Laguerre S."/>
            <person name="Ferreira F."/>
            <person name="Faure R."/>
            <person name="Henrissat B."/>
            <person name="Lefevre F."/>
            <person name="Robe P."/>
            <person name="Bouchez O."/>
            <person name="Noirot C."/>
            <person name="Dumon C."/>
            <person name="O'Donohue M."/>
        </authorList>
    </citation>
    <scope>NUCLEOTIDE SEQUENCE</scope>
</reference>